<dbReference type="GO" id="GO:0000428">
    <property type="term" value="C:DNA-directed RNA polymerase complex"/>
    <property type="evidence" value="ECO:0007669"/>
    <property type="project" value="UniProtKB-KW"/>
</dbReference>
<dbReference type="Gene3D" id="1.10.10.1330">
    <property type="entry name" value="RNA polymerase sigma-54 factor, core-binding domain"/>
    <property type="match status" value="1"/>
</dbReference>
<evidence type="ECO:0000259" key="13">
    <source>
        <dbReference type="Pfam" id="PF04963"/>
    </source>
</evidence>
<accession>A0A318E486</accession>
<dbReference type="PROSITE" id="PS00718">
    <property type="entry name" value="SIGMA54_2"/>
    <property type="match status" value="1"/>
</dbReference>
<dbReference type="GO" id="GO:0016987">
    <property type="term" value="F:sigma factor activity"/>
    <property type="evidence" value="ECO:0007669"/>
    <property type="project" value="UniProtKB-KW"/>
</dbReference>
<evidence type="ECO:0000256" key="5">
    <source>
        <dbReference type="ARBA" id="ARBA00022695"/>
    </source>
</evidence>
<keyword evidence="9 10" id="KW-0804">Transcription</keyword>
<dbReference type="InterPro" id="IPR000394">
    <property type="entry name" value="RNA_pol_sigma_54"/>
</dbReference>
<dbReference type="PANTHER" id="PTHR32248">
    <property type="entry name" value="RNA POLYMERASE SIGMA-54 FACTOR"/>
    <property type="match status" value="1"/>
</dbReference>
<dbReference type="PROSITE" id="PS50044">
    <property type="entry name" value="SIGMA54_3"/>
    <property type="match status" value="1"/>
</dbReference>
<dbReference type="Pfam" id="PF04963">
    <property type="entry name" value="Sigma54_CBD"/>
    <property type="match status" value="1"/>
</dbReference>
<evidence type="ECO:0000313" key="15">
    <source>
        <dbReference type="Proteomes" id="UP000248330"/>
    </source>
</evidence>
<dbReference type="PIRSF" id="PIRSF000774">
    <property type="entry name" value="RpoN"/>
    <property type="match status" value="1"/>
</dbReference>
<evidence type="ECO:0000256" key="1">
    <source>
        <dbReference type="ARBA" id="ARBA00008798"/>
    </source>
</evidence>
<dbReference type="RefSeq" id="WP_110265821.1">
    <property type="nucleotide sequence ID" value="NZ_CAKZQT010000026.1"/>
</dbReference>
<evidence type="ECO:0000256" key="4">
    <source>
        <dbReference type="ARBA" id="ARBA00022679"/>
    </source>
</evidence>
<evidence type="ECO:0000256" key="3">
    <source>
        <dbReference type="ARBA" id="ARBA00022478"/>
    </source>
</evidence>
<evidence type="ECO:0000256" key="8">
    <source>
        <dbReference type="ARBA" id="ARBA00023125"/>
    </source>
</evidence>
<evidence type="ECO:0000313" key="14">
    <source>
        <dbReference type="EMBL" id="PXV66045.1"/>
    </source>
</evidence>
<keyword evidence="3 10" id="KW-0240">DNA-directed RNA polymerase</keyword>
<proteinExistence type="inferred from homology"/>
<comment type="similarity">
    <text evidence="1 10">Belongs to the sigma-54 factor family.</text>
</comment>
<dbReference type="Gene3D" id="1.10.10.60">
    <property type="entry name" value="Homeodomain-like"/>
    <property type="match status" value="1"/>
</dbReference>
<feature type="domain" description="RNA polymerase sigma factor 54 DNA-binding" evidence="12">
    <location>
        <begin position="320"/>
        <end position="474"/>
    </location>
</feature>
<dbReference type="EMBL" id="QICN01000008">
    <property type="protein sequence ID" value="PXV66045.1"/>
    <property type="molecule type" value="Genomic_DNA"/>
</dbReference>
<comment type="function">
    <text evidence="10">Sigma factors are initiation factors that promote the attachment of RNA polymerase to specific initiation sites and are then released.</text>
</comment>
<dbReference type="Pfam" id="PF00309">
    <property type="entry name" value="Sigma54_AID"/>
    <property type="match status" value="1"/>
</dbReference>
<reference evidence="14 15" key="1">
    <citation type="submission" date="2018-04" db="EMBL/GenBank/DDBJ databases">
        <title>Genomic Encyclopedia of Type Strains, Phase IV (KMG-IV): sequencing the most valuable type-strain genomes for metagenomic binning, comparative biology and taxonomic classification.</title>
        <authorList>
            <person name="Goeker M."/>
        </authorList>
    </citation>
    <scope>NUCLEOTIDE SEQUENCE [LARGE SCALE GENOMIC DNA]</scope>
    <source>
        <strain evidence="14 15">DSM 104150</strain>
    </source>
</reference>
<evidence type="ECO:0000256" key="2">
    <source>
        <dbReference type="ARBA" id="ARBA00019942"/>
    </source>
</evidence>
<dbReference type="GO" id="GO:0003677">
    <property type="term" value="F:DNA binding"/>
    <property type="evidence" value="ECO:0007669"/>
    <property type="project" value="UniProtKB-KW"/>
</dbReference>
<dbReference type="GO" id="GO:0016779">
    <property type="term" value="F:nucleotidyltransferase activity"/>
    <property type="evidence" value="ECO:0007669"/>
    <property type="project" value="UniProtKB-KW"/>
</dbReference>
<keyword evidence="15" id="KW-1185">Reference proteome</keyword>
<dbReference type="InterPro" id="IPR038709">
    <property type="entry name" value="RpoN_core-bd_sf"/>
</dbReference>
<name>A0A318E486_9GAMM</name>
<feature type="region of interest" description="Disordered" evidence="11">
    <location>
        <begin position="44"/>
        <end position="114"/>
    </location>
</feature>
<dbReference type="Proteomes" id="UP000248330">
    <property type="component" value="Unassembled WGS sequence"/>
</dbReference>
<keyword evidence="5 10" id="KW-0548">Nucleotidyltransferase</keyword>
<dbReference type="GO" id="GO:0001216">
    <property type="term" value="F:DNA-binding transcription activator activity"/>
    <property type="evidence" value="ECO:0007669"/>
    <property type="project" value="InterPro"/>
</dbReference>
<dbReference type="GO" id="GO:0006352">
    <property type="term" value="P:DNA-templated transcription initiation"/>
    <property type="evidence" value="ECO:0007669"/>
    <property type="project" value="InterPro"/>
</dbReference>
<dbReference type="InterPro" id="IPR007634">
    <property type="entry name" value="RNA_pol_sigma_54_DNA-bd"/>
</dbReference>
<keyword evidence="4 10" id="KW-0808">Transferase</keyword>
<evidence type="ECO:0000256" key="7">
    <source>
        <dbReference type="ARBA" id="ARBA00023082"/>
    </source>
</evidence>
<evidence type="ECO:0000256" key="6">
    <source>
        <dbReference type="ARBA" id="ARBA00023015"/>
    </source>
</evidence>
<evidence type="ECO:0000256" key="11">
    <source>
        <dbReference type="SAM" id="MobiDB-lite"/>
    </source>
</evidence>
<sequence>MKPHLQMKTTQTMAMTPQLLQSIRLLQLSSLELEQELREALERNVLLEPVEEDEEEPATHEASADDAGAADAEEIASVSGADAGATAEVEADFDWSSRESWSGGEPPDEDGESWEARIGQPAATDARVAAIEQLQLVVRNEREARLVAAIVEAVDDNGYLGQPLDGIALESGLDPLPAPAEVEAALRLVQSVEPTGFAARDLRECLDLQLRAQPAGTAGLALAARIVDESLDAIAARDFDGLCARYEVDHVDLHAALDLVLSLNPKPGAACAAAAEAALPDLIVSGTPGAWKVELNGERLPRLRVNAMYERALSNQAHRALRDQLQEARWMVRGIEMRHDTLLRTGRAIFERQTAFLERGEEGMAPLTLREIAEAIGMHESTICRVTTNKWVQTPWGVYELKAFFPSQIAMREGDTSGTAVKAMIRRIVNGENPQAPLADGDIMALLARNGIHVARRTVAKYREAMQIPSAKERTPVVGPRRAWMAR</sequence>
<dbReference type="OrthoDB" id="7057006at2"/>
<keyword evidence="8 10" id="KW-0238">DNA-binding</keyword>
<protein>
    <recommendedName>
        <fullName evidence="2 10">RNA polymerase sigma-54 factor</fullName>
    </recommendedName>
</protein>
<comment type="caution">
    <text evidence="14">The sequence shown here is derived from an EMBL/GenBank/DDBJ whole genome shotgun (WGS) entry which is preliminary data.</text>
</comment>
<evidence type="ECO:0000259" key="12">
    <source>
        <dbReference type="Pfam" id="PF04552"/>
    </source>
</evidence>
<dbReference type="Pfam" id="PF04552">
    <property type="entry name" value="Sigma54_DBD"/>
    <property type="match status" value="1"/>
</dbReference>
<dbReference type="NCBIfam" id="TIGR02395">
    <property type="entry name" value="rpoN_sigma"/>
    <property type="match status" value="1"/>
</dbReference>
<dbReference type="PRINTS" id="PR00045">
    <property type="entry name" value="SIGMA54FCT"/>
</dbReference>
<gene>
    <name evidence="14" type="ORF">C8D93_10817</name>
</gene>
<feature type="domain" description="RNA polymerase sigma factor 54 core-binding" evidence="13">
    <location>
        <begin position="132"/>
        <end position="309"/>
    </location>
</feature>
<dbReference type="NCBIfam" id="NF009118">
    <property type="entry name" value="PRK12469.1"/>
    <property type="match status" value="1"/>
</dbReference>
<evidence type="ECO:0000256" key="9">
    <source>
        <dbReference type="ARBA" id="ARBA00023163"/>
    </source>
</evidence>
<keyword evidence="7 10" id="KW-0731">Sigma factor</keyword>
<dbReference type="InterPro" id="IPR007046">
    <property type="entry name" value="RNA_pol_sigma_54_core-bd"/>
</dbReference>
<organism evidence="14 15">
    <name type="scientific">Sinimarinibacterium flocculans</name>
    <dbReference type="NCBI Taxonomy" id="985250"/>
    <lineage>
        <taxon>Bacteria</taxon>
        <taxon>Pseudomonadati</taxon>
        <taxon>Pseudomonadota</taxon>
        <taxon>Gammaproteobacteria</taxon>
        <taxon>Nevskiales</taxon>
        <taxon>Nevskiaceae</taxon>
        <taxon>Sinimarinibacterium</taxon>
    </lineage>
</organism>
<keyword evidence="6 10" id="KW-0805">Transcription regulation</keyword>
<evidence type="ECO:0000256" key="10">
    <source>
        <dbReference type="PIRNR" id="PIRNR000774"/>
    </source>
</evidence>
<dbReference type="AlphaFoldDB" id="A0A318E486"/>
<dbReference type="PANTHER" id="PTHR32248:SF4">
    <property type="entry name" value="RNA POLYMERASE SIGMA-54 FACTOR"/>
    <property type="match status" value="1"/>
</dbReference>